<dbReference type="GO" id="GO:0006357">
    <property type="term" value="P:regulation of transcription by RNA polymerase II"/>
    <property type="evidence" value="ECO:0007669"/>
    <property type="project" value="TreeGrafter"/>
</dbReference>
<keyword evidence="5" id="KW-0539">Nucleus</keyword>
<evidence type="ECO:0000259" key="9">
    <source>
        <dbReference type="PROSITE" id="PS51186"/>
    </source>
</evidence>
<dbReference type="AlphaFoldDB" id="A0A445C899"/>
<dbReference type="InterPro" id="IPR019787">
    <property type="entry name" value="Znf_PHD-finger"/>
</dbReference>
<feature type="domain" description="PHD-type" evidence="8">
    <location>
        <begin position="309"/>
        <end position="354"/>
    </location>
</feature>
<dbReference type="Gene3D" id="3.40.630.30">
    <property type="match status" value="1"/>
</dbReference>
<organism evidence="10 11">
    <name type="scientific">Arachis hypogaea</name>
    <name type="common">Peanut</name>
    <dbReference type="NCBI Taxonomy" id="3818"/>
    <lineage>
        <taxon>Eukaryota</taxon>
        <taxon>Viridiplantae</taxon>
        <taxon>Streptophyta</taxon>
        <taxon>Embryophyta</taxon>
        <taxon>Tracheophyta</taxon>
        <taxon>Spermatophyta</taxon>
        <taxon>Magnoliopsida</taxon>
        <taxon>eudicotyledons</taxon>
        <taxon>Gunneridae</taxon>
        <taxon>Pentapetalae</taxon>
        <taxon>rosids</taxon>
        <taxon>fabids</taxon>
        <taxon>Fabales</taxon>
        <taxon>Fabaceae</taxon>
        <taxon>Papilionoideae</taxon>
        <taxon>50 kb inversion clade</taxon>
        <taxon>dalbergioids sensu lato</taxon>
        <taxon>Dalbergieae</taxon>
        <taxon>Pterocarpus clade</taxon>
        <taxon>Arachis</taxon>
    </lineage>
</organism>
<dbReference type="InterPro" id="IPR016181">
    <property type="entry name" value="Acyl_CoA_acyltransferase"/>
</dbReference>
<feature type="domain" description="N-acetyltransferase" evidence="9">
    <location>
        <begin position="456"/>
        <end position="608"/>
    </location>
</feature>
<keyword evidence="4" id="KW-0862">Zinc</keyword>
<dbReference type="PROSITE" id="PS50016">
    <property type="entry name" value="ZF_PHD_2"/>
    <property type="match status" value="1"/>
</dbReference>
<dbReference type="InterPro" id="IPR001965">
    <property type="entry name" value="Znf_PHD"/>
</dbReference>
<dbReference type="SMART" id="SM00249">
    <property type="entry name" value="PHD"/>
    <property type="match status" value="2"/>
</dbReference>
<dbReference type="InterPro" id="IPR056511">
    <property type="entry name" value="IDM1_C"/>
</dbReference>
<dbReference type="InterPro" id="IPR032308">
    <property type="entry name" value="TDBD"/>
</dbReference>
<evidence type="ECO:0008006" key="12">
    <source>
        <dbReference type="Google" id="ProtNLM"/>
    </source>
</evidence>
<keyword evidence="3 6" id="KW-0863">Zinc-finger</keyword>
<dbReference type="Gene3D" id="3.30.40.10">
    <property type="entry name" value="Zinc/RING finger domain, C3HC4 (zinc finger)"/>
    <property type="match status" value="1"/>
</dbReference>
<dbReference type="InterPro" id="IPR000182">
    <property type="entry name" value="GNAT_dom"/>
</dbReference>
<dbReference type="PANTHER" id="PTHR46309">
    <property type="entry name" value="PHD FINGER PROTEIN 12"/>
    <property type="match status" value="1"/>
</dbReference>
<dbReference type="CDD" id="cd04301">
    <property type="entry name" value="NAT_SF"/>
    <property type="match status" value="1"/>
</dbReference>
<dbReference type="EMBL" id="SDMP01000007">
    <property type="protein sequence ID" value="RYR47187.1"/>
    <property type="molecule type" value="Genomic_DNA"/>
</dbReference>
<comment type="subcellular location">
    <subcellularLocation>
        <location evidence="1">Nucleus</location>
    </subcellularLocation>
</comment>
<reference evidence="10 11" key="1">
    <citation type="submission" date="2019-01" db="EMBL/GenBank/DDBJ databases">
        <title>Sequencing of cultivated peanut Arachis hypogaea provides insights into genome evolution and oil improvement.</title>
        <authorList>
            <person name="Chen X."/>
        </authorList>
    </citation>
    <scope>NUCLEOTIDE SEQUENCE [LARGE SCALE GENOMIC DNA]</scope>
    <source>
        <strain evidence="11">cv. Fuhuasheng</strain>
        <tissue evidence="10">Leaves</tissue>
    </source>
</reference>
<dbReference type="Gramene" id="arahy.Tifrunner.gnm2.ann2.Ah17g498100.1">
    <property type="protein sequence ID" value="arahy.Tifrunner.gnm2.ann2.Ah17g498100.1-CDS-1"/>
    <property type="gene ID" value="arahy.Tifrunner.gnm2.ann2.Ah17g498100"/>
</dbReference>
<dbReference type="OrthoDB" id="1903104at2759"/>
<feature type="compositionally biased region" description="Low complexity" evidence="7">
    <location>
        <begin position="95"/>
        <end position="127"/>
    </location>
</feature>
<feature type="compositionally biased region" description="Polar residues" evidence="7">
    <location>
        <begin position="147"/>
        <end position="157"/>
    </location>
</feature>
<dbReference type="GO" id="GO:0003714">
    <property type="term" value="F:transcription corepressor activity"/>
    <property type="evidence" value="ECO:0007669"/>
    <property type="project" value="InterPro"/>
</dbReference>
<dbReference type="PANTHER" id="PTHR46309:SF15">
    <property type="entry name" value="PHD-FINGER PROTEIN"/>
    <property type="match status" value="1"/>
</dbReference>
<dbReference type="InterPro" id="IPR011011">
    <property type="entry name" value="Znf_FYVE_PHD"/>
</dbReference>
<evidence type="ECO:0000256" key="4">
    <source>
        <dbReference type="ARBA" id="ARBA00022833"/>
    </source>
</evidence>
<dbReference type="Pfam" id="PF16135">
    <property type="entry name" value="TDBD"/>
    <property type="match status" value="1"/>
</dbReference>
<dbReference type="SUPFAM" id="SSF55729">
    <property type="entry name" value="Acyl-CoA N-acyltransferases (Nat)"/>
    <property type="match status" value="1"/>
</dbReference>
<protein>
    <recommendedName>
        <fullName evidence="12">PHD-type domain-containing protein</fullName>
    </recommendedName>
</protein>
<dbReference type="InterPro" id="IPR054292">
    <property type="entry name" value="DUF7028"/>
</dbReference>
<evidence type="ECO:0000256" key="3">
    <source>
        <dbReference type="ARBA" id="ARBA00022771"/>
    </source>
</evidence>
<dbReference type="InterPro" id="IPR042163">
    <property type="entry name" value="PHF12"/>
</dbReference>
<evidence type="ECO:0000256" key="7">
    <source>
        <dbReference type="SAM" id="MobiDB-lite"/>
    </source>
</evidence>
<evidence type="ECO:0000313" key="11">
    <source>
        <dbReference type="Proteomes" id="UP000289738"/>
    </source>
</evidence>
<dbReference type="GO" id="GO:0005634">
    <property type="term" value="C:nucleus"/>
    <property type="evidence" value="ECO:0007669"/>
    <property type="project" value="UniProtKB-SubCell"/>
</dbReference>
<keyword evidence="2" id="KW-0479">Metal-binding</keyword>
<accession>A0A445C899</accession>
<evidence type="ECO:0000256" key="6">
    <source>
        <dbReference type="PROSITE-ProRule" id="PRU00146"/>
    </source>
</evidence>
<proteinExistence type="predicted"/>
<dbReference type="SMR" id="A0A445C899"/>
<dbReference type="SUPFAM" id="SSF57903">
    <property type="entry name" value="FYVE/PHD zinc finger"/>
    <property type="match status" value="1"/>
</dbReference>
<feature type="region of interest" description="Disordered" evidence="7">
    <location>
        <begin position="94"/>
        <end position="200"/>
    </location>
</feature>
<dbReference type="Pfam" id="PF00628">
    <property type="entry name" value="PHD"/>
    <property type="match status" value="1"/>
</dbReference>
<evidence type="ECO:0000256" key="5">
    <source>
        <dbReference type="ARBA" id="ARBA00023242"/>
    </source>
</evidence>
<evidence type="ECO:0000259" key="8">
    <source>
        <dbReference type="PROSITE" id="PS50016"/>
    </source>
</evidence>
<dbReference type="GO" id="GO:0016747">
    <property type="term" value="F:acyltransferase activity, transferring groups other than amino-acyl groups"/>
    <property type="evidence" value="ECO:0007669"/>
    <property type="project" value="InterPro"/>
</dbReference>
<comment type="caution">
    <text evidence="10">The sequence shown here is derived from an EMBL/GenBank/DDBJ whole genome shotgun (WGS) entry which is preliminary data.</text>
</comment>
<evidence type="ECO:0000256" key="2">
    <source>
        <dbReference type="ARBA" id="ARBA00022723"/>
    </source>
</evidence>
<dbReference type="InterPro" id="IPR013083">
    <property type="entry name" value="Znf_RING/FYVE/PHD"/>
</dbReference>
<evidence type="ECO:0000313" key="10">
    <source>
        <dbReference type="EMBL" id="RYR47187.1"/>
    </source>
</evidence>
<keyword evidence="11" id="KW-1185">Reference proteome</keyword>
<dbReference type="Proteomes" id="UP000289738">
    <property type="component" value="Chromosome A07"/>
</dbReference>
<dbReference type="GO" id="GO:0008270">
    <property type="term" value="F:zinc ion binding"/>
    <property type="evidence" value="ECO:0007669"/>
    <property type="project" value="UniProtKB-KW"/>
</dbReference>
<dbReference type="Pfam" id="PF22970">
    <property type="entry name" value="DUF7028"/>
    <property type="match status" value="1"/>
</dbReference>
<evidence type="ECO:0000256" key="1">
    <source>
        <dbReference type="ARBA" id="ARBA00004123"/>
    </source>
</evidence>
<dbReference type="PROSITE" id="PS51186">
    <property type="entry name" value="GNAT"/>
    <property type="match status" value="1"/>
</dbReference>
<name>A0A445C899_ARAHY</name>
<dbReference type="STRING" id="3818.A0A445C899"/>
<dbReference type="Pfam" id="PF23209">
    <property type="entry name" value="IDM1_C"/>
    <property type="match status" value="1"/>
</dbReference>
<gene>
    <name evidence="10" type="ORF">Ahy_A07g033139</name>
</gene>
<sequence>MSLSGKPCPEIRIEGENCPRAVVEWYQCSASKDQRHDFDLSLKAKKHLVSLGWIFSYCDKKTRWELRYKSPSGKTYISLRTACKACIEEEKKDSSSSSSNSLQGSQQSQSQSLPAASPSSDQQPTSSKVTGGRPRRRKKPSDDEDWTLSSHQVSNLVSPRSSSRGGGGGGGGRRRDSGEIPNAARKVRRERSSSDNGNLPAFRNPRTILSWLIDNNVVAQEAWVFCCGGKDNEFVKRGKLLRSGIVCHCCESLLTLSQFEVHAGCNGQPPSASIFLEQDKRSLLDCQKQALMMIEANNNGDNDHHHENDSICSICLKGGFILLCDRCPASFHAECIGLDHVPPGDWFCPSCSCRICNRPKCREDSSREESHLANNFIACFQCQRRFHLGCLASRGFAFLNMETDCNKLWFCNEACQKIFFTLNNMLGKPILVGDGNLTWTLLTSIKKSTNDNDDNGSITEMESKLNVALGVIHECFEPIIDPVFGRDIAADIMFSRYSWLPRMNFTGFYTVILERNDEVISVANTRIYGQKVAEVPLVATRDQYRNQGMCRILMGQLQKLLVKLGVERLLLPAAPYLIETWTNSFGFAKMTHSDQYYYVGYPLANFPDTTLCHKSLKQPLMLYEV</sequence>